<comment type="caution">
    <text evidence="4">The sequence shown here is derived from an EMBL/GenBank/DDBJ whole genome shotgun (WGS) entry which is preliminary data.</text>
</comment>
<evidence type="ECO:0000313" key="4">
    <source>
        <dbReference type="EMBL" id="EHP50666.1"/>
    </source>
</evidence>
<evidence type="ECO:0000256" key="2">
    <source>
        <dbReference type="ARBA" id="ARBA00023315"/>
    </source>
</evidence>
<dbReference type="PATRIC" id="fig|742817.3.peg.373"/>
<dbReference type="SUPFAM" id="SSF55729">
    <property type="entry name" value="Acyl-CoA N-acyltransferases (Nat)"/>
    <property type="match status" value="1"/>
</dbReference>
<name>H1DDL9_9BACT</name>
<evidence type="ECO:0000256" key="1">
    <source>
        <dbReference type="ARBA" id="ARBA00022679"/>
    </source>
</evidence>
<keyword evidence="2" id="KW-0012">Acyltransferase</keyword>
<dbReference type="STRING" id="742817.HMPREF9449_00355"/>
<dbReference type="GO" id="GO:0016747">
    <property type="term" value="F:acyltransferase activity, transferring groups other than amino-acyl groups"/>
    <property type="evidence" value="ECO:0007669"/>
    <property type="project" value="InterPro"/>
</dbReference>
<protein>
    <recommendedName>
        <fullName evidence="3">N-acetyltransferase domain-containing protein</fullName>
    </recommendedName>
</protein>
<dbReference type="AlphaFoldDB" id="H1DDL9"/>
<dbReference type="HOGENOM" id="CLU_013985_21_0_10"/>
<dbReference type="GeneID" id="98068010"/>
<dbReference type="Pfam" id="PF13508">
    <property type="entry name" value="Acetyltransf_7"/>
    <property type="match status" value="1"/>
</dbReference>
<sequence>MISEKDIIPVVSDQQDELVGLWELSVRATHHFLTDADIKMLKPLVKEYLGKVEKLLCICNEQGGAEAFMGVHGNKLEMLFVHPRSRGKGLGKTLVNYAIRVLGINEVDVNEQNPLAIGFYEHLGFQVYDRSARDGQGNPFPLLHLRLKRMDN</sequence>
<dbReference type="PROSITE" id="PS51186">
    <property type="entry name" value="GNAT"/>
    <property type="match status" value="1"/>
</dbReference>
<reference evidence="4 5" key="1">
    <citation type="submission" date="2012-01" db="EMBL/GenBank/DDBJ databases">
        <title>The Genome Sequence of Odoribacter laneus YIT 12061.</title>
        <authorList>
            <consortium name="The Broad Institute Genome Sequencing Platform"/>
            <person name="Earl A."/>
            <person name="Ward D."/>
            <person name="Feldgarden M."/>
            <person name="Gevers D."/>
            <person name="Morotomi M."/>
            <person name="Young S.K."/>
            <person name="Zeng Q."/>
            <person name="Gargeya S."/>
            <person name="Fitzgerald M."/>
            <person name="Haas B."/>
            <person name="Abouelleil A."/>
            <person name="Alvarado L."/>
            <person name="Arachchi H.M."/>
            <person name="Berlin A."/>
            <person name="Chapman S.B."/>
            <person name="Gearin G."/>
            <person name="Goldberg J."/>
            <person name="Griggs A."/>
            <person name="Gujja S."/>
            <person name="Hansen M."/>
            <person name="Heiman D."/>
            <person name="Howarth C."/>
            <person name="Larimer J."/>
            <person name="Lui A."/>
            <person name="MacDonald P.J.P."/>
            <person name="McCowen C."/>
            <person name="Montmayeur A."/>
            <person name="Murphy C."/>
            <person name="Neiman D."/>
            <person name="Pearson M."/>
            <person name="Priest M."/>
            <person name="Roberts A."/>
            <person name="Saif S."/>
            <person name="Shea T."/>
            <person name="Sisk P."/>
            <person name="Stolte C."/>
            <person name="Sykes S."/>
            <person name="Wortman J."/>
            <person name="Nusbaum C."/>
            <person name="Birren B."/>
        </authorList>
    </citation>
    <scope>NUCLEOTIDE SEQUENCE [LARGE SCALE GENOMIC DNA]</scope>
    <source>
        <strain evidence="4 5">YIT 12061</strain>
    </source>
</reference>
<dbReference type="InterPro" id="IPR016181">
    <property type="entry name" value="Acyl_CoA_acyltransferase"/>
</dbReference>
<dbReference type="CDD" id="cd04301">
    <property type="entry name" value="NAT_SF"/>
    <property type="match status" value="1"/>
</dbReference>
<dbReference type="EMBL" id="ADMC01000005">
    <property type="protein sequence ID" value="EHP50666.1"/>
    <property type="molecule type" value="Genomic_DNA"/>
</dbReference>
<dbReference type="Proteomes" id="UP000004892">
    <property type="component" value="Unassembled WGS sequence"/>
</dbReference>
<dbReference type="Gene3D" id="3.40.630.30">
    <property type="match status" value="1"/>
</dbReference>
<feature type="domain" description="N-acetyltransferase" evidence="3">
    <location>
        <begin position="1"/>
        <end position="152"/>
    </location>
</feature>
<dbReference type="PANTHER" id="PTHR43800">
    <property type="entry name" value="PEPTIDYL-LYSINE N-ACETYLTRANSFERASE YJAB"/>
    <property type="match status" value="1"/>
</dbReference>
<dbReference type="InterPro" id="IPR000182">
    <property type="entry name" value="GNAT_dom"/>
</dbReference>
<organism evidence="4 5">
    <name type="scientific">Odoribacter laneus YIT 12061</name>
    <dbReference type="NCBI Taxonomy" id="742817"/>
    <lineage>
        <taxon>Bacteria</taxon>
        <taxon>Pseudomonadati</taxon>
        <taxon>Bacteroidota</taxon>
        <taxon>Bacteroidia</taxon>
        <taxon>Bacteroidales</taxon>
        <taxon>Odoribacteraceae</taxon>
        <taxon>Odoribacter</taxon>
    </lineage>
</organism>
<dbReference type="eggNOG" id="COG0456">
    <property type="taxonomic scope" value="Bacteria"/>
</dbReference>
<evidence type="ECO:0000313" key="5">
    <source>
        <dbReference type="Proteomes" id="UP000004892"/>
    </source>
</evidence>
<dbReference type="RefSeq" id="WP_009135509.1">
    <property type="nucleotide sequence ID" value="NZ_JH594596.1"/>
</dbReference>
<dbReference type="PANTHER" id="PTHR43800:SF1">
    <property type="entry name" value="PEPTIDYL-LYSINE N-ACETYLTRANSFERASE YJAB"/>
    <property type="match status" value="1"/>
</dbReference>
<keyword evidence="1" id="KW-0808">Transferase</keyword>
<gene>
    <name evidence="4" type="ORF">HMPREF9449_00355</name>
</gene>
<accession>H1DDL9</accession>
<keyword evidence="5" id="KW-1185">Reference proteome</keyword>
<evidence type="ECO:0000259" key="3">
    <source>
        <dbReference type="PROSITE" id="PS51186"/>
    </source>
</evidence>
<proteinExistence type="predicted"/>